<sequence>MAQTLRVIEWDKEDRRLINKWLLLCTDDDYAQLFALRERVAPGEVCSIVKLVRMCFEHQNWIDDLPASLIQLMQVRNLPQPSRVASSL</sequence>
<proteinExistence type="predicted"/>
<accession>A0A096FE38</accession>
<dbReference type="EMBL" id="AWOR01000051">
    <property type="protein sequence ID" value="KGH28234.1"/>
    <property type="molecule type" value="Genomic_DNA"/>
</dbReference>
<evidence type="ECO:0000313" key="2">
    <source>
        <dbReference type="Proteomes" id="UP000029553"/>
    </source>
</evidence>
<gene>
    <name evidence="1" type="ORF">P353_15810</name>
</gene>
<organism evidence="1 2">
    <name type="scientific">Comamonas testosteroni</name>
    <name type="common">Pseudomonas testosteroni</name>
    <dbReference type="NCBI Taxonomy" id="285"/>
    <lineage>
        <taxon>Bacteria</taxon>
        <taxon>Pseudomonadati</taxon>
        <taxon>Pseudomonadota</taxon>
        <taxon>Betaproteobacteria</taxon>
        <taxon>Burkholderiales</taxon>
        <taxon>Comamonadaceae</taxon>
        <taxon>Comamonas</taxon>
    </lineage>
</organism>
<evidence type="ECO:0000313" key="1">
    <source>
        <dbReference type="EMBL" id="KGH28234.1"/>
    </source>
</evidence>
<comment type="caution">
    <text evidence="1">The sequence shown here is derived from an EMBL/GenBank/DDBJ whole genome shotgun (WGS) entry which is preliminary data.</text>
</comment>
<reference evidence="1 2" key="1">
    <citation type="submission" date="2013-09" db="EMBL/GenBank/DDBJ databases">
        <title>High correlation between genotypes and phenotypes of environmental bacteria Comamonas testosteroni strains.</title>
        <authorList>
            <person name="Liu L."/>
            <person name="Zhu W."/>
            <person name="Xia X."/>
            <person name="Xu B."/>
            <person name="Luo M."/>
            <person name="Wang G."/>
        </authorList>
    </citation>
    <scope>NUCLEOTIDE SEQUENCE [LARGE SCALE GENOMIC DNA]</scope>
    <source>
        <strain evidence="1 2">JL40</strain>
    </source>
</reference>
<dbReference type="Proteomes" id="UP000029553">
    <property type="component" value="Unassembled WGS sequence"/>
</dbReference>
<dbReference type="RefSeq" id="WP_034371069.1">
    <property type="nucleotide sequence ID" value="NZ_AWOR01000051.1"/>
</dbReference>
<name>A0A096FE38_COMTE</name>
<protein>
    <submittedName>
        <fullName evidence="1">Uncharacterized protein</fullName>
    </submittedName>
</protein>
<dbReference type="AlphaFoldDB" id="A0A096FE38"/>